<proteinExistence type="predicted"/>
<evidence type="ECO:0000313" key="2">
    <source>
        <dbReference type="EMBL" id="SFR11831.1"/>
    </source>
</evidence>
<name>A0A1I6E2Q7_9PSEU</name>
<reference evidence="3" key="1">
    <citation type="submission" date="2016-10" db="EMBL/GenBank/DDBJ databases">
        <authorList>
            <person name="Varghese N."/>
            <person name="Submissions S."/>
        </authorList>
    </citation>
    <scope>NUCLEOTIDE SEQUENCE [LARGE SCALE GENOMIC DNA]</scope>
    <source>
        <strain evidence="3">DSM 44232</strain>
    </source>
</reference>
<protein>
    <submittedName>
        <fullName evidence="2">Uncharacterized protein</fullName>
    </submittedName>
</protein>
<sequence>MIGARPPLRARRLLVACLFLAAIMVGSFLPNTPASNLMVLFILATAICLIGYGATVSGYRRPEKWPMFTALAIGVVTVFAVNTGGHSLWLTAFGESLRCKVISVDSHSSSRGSTQWSNELDCGGRTLTYWPSLGHTVEDVGREVDVVVDKARFVRELEPGKVSLGFNLLFLLALLMNGAFVFLVAWLPVRKAVPAAEE</sequence>
<dbReference type="STRING" id="84724.SAMN04488564_103674"/>
<feature type="transmembrane region" description="Helical" evidence="1">
    <location>
        <begin position="12"/>
        <end position="29"/>
    </location>
</feature>
<keyword evidence="3" id="KW-1185">Reference proteome</keyword>
<evidence type="ECO:0000256" key="1">
    <source>
        <dbReference type="SAM" id="Phobius"/>
    </source>
</evidence>
<keyword evidence="1" id="KW-1133">Transmembrane helix</keyword>
<dbReference type="RefSeq" id="WP_143138641.1">
    <property type="nucleotide sequence ID" value="NZ_FOYL01000003.1"/>
</dbReference>
<feature type="transmembrane region" description="Helical" evidence="1">
    <location>
        <begin position="67"/>
        <end position="89"/>
    </location>
</feature>
<dbReference type="EMBL" id="FOYL01000003">
    <property type="protein sequence ID" value="SFR11831.1"/>
    <property type="molecule type" value="Genomic_DNA"/>
</dbReference>
<feature type="transmembrane region" description="Helical" evidence="1">
    <location>
        <begin position="168"/>
        <end position="189"/>
    </location>
</feature>
<dbReference type="OrthoDB" id="3700017at2"/>
<organism evidence="2 3">
    <name type="scientific">Lentzea waywayandensis</name>
    <dbReference type="NCBI Taxonomy" id="84724"/>
    <lineage>
        <taxon>Bacteria</taxon>
        <taxon>Bacillati</taxon>
        <taxon>Actinomycetota</taxon>
        <taxon>Actinomycetes</taxon>
        <taxon>Pseudonocardiales</taxon>
        <taxon>Pseudonocardiaceae</taxon>
        <taxon>Lentzea</taxon>
    </lineage>
</organism>
<evidence type="ECO:0000313" key="3">
    <source>
        <dbReference type="Proteomes" id="UP000198583"/>
    </source>
</evidence>
<dbReference type="Proteomes" id="UP000198583">
    <property type="component" value="Unassembled WGS sequence"/>
</dbReference>
<dbReference type="AlphaFoldDB" id="A0A1I6E2Q7"/>
<accession>A0A1I6E2Q7</accession>
<gene>
    <name evidence="2" type="ORF">SAMN04488564_103674</name>
</gene>
<feature type="transmembrane region" description="Helical" evidence="1">
    <location>
        <begin position="35"/>
        <end position="55"/>
    </location>
</feature>
<keyword evidence="1" id="KW-0472">Membrane</keyword>
<keyword evidence="1" id="KW-0812">Transmembrane</keyword>